<feature type="transmembrane region" description="Helical" evidence="2">
    <location>
        <begin position="304"/>
        <end position="322"/>
    </location>
</feature>
<dbReference type="InterPro" id="IPR050469">
    <property type="entry name" value="Diguanylate_Cyclase"/>
</dbReference>
<keyword evidence="2" id="KW-0472">Membrane</keyword>
<dbReference type="SUPFAM" id="SSF55073">
    <property type="entry name" value="Nucleotide cyclase"/>
    <property type="match status" value="1"/>
</dbReference>
<dbReference type="InterPro" id="IPR029787">
    <property type="entry name" value="Nucleotide_cyclase"/>
</dbReference>
<keyword evidence="2" id="KW-1133">Transmembrane helix</keyword>
<protein>
    <submittedName>
        <fullName evidence="4">GAF domain/sensory box/EAL domain protein</fullName>
    </submittedName>
</protein>
<name>A0A1W1BBV3_9ZZZZ</name>
<feature type="transmembrane region" description="Helical" evidence="2">
    <location>
        <begin position="273"/>
        <end position="292"/>
    </location>
</feature>
<dbReference type="GO" id="GO:0052621">
    <property type="term" value="F:diguanylate cyclase activity"/>
    <property type="evidence" value="ECO:0007669"/>
    <property type="project" value="TreeGrafter"/>
</dbReference>
<evidence type="ECO:0000256" key="1">
    <source>
        <dbReference type="SAM" id="Coils"/>
    </source>
</evidence>
<dbReference type="PANTHER" id="PTHR45138">
    <property type="entry name" value="REGULATORY COMPONENTS OF SENSORY TRANSDUCTION SYSTEM"/>
    <property type="match status" value="1"/>
</dbReference>
<feature type="domain" description="GGDEF" evidence="3">
    <location>
        <begin position="398"/>
        <end position="531"/>
    </location>
</feature>
<dbReference type="SMART" id="SM00267">
    <property type="entry name" value="GGDEF"/>
    <property type="match status" value="1"/>
</dbReference>
<feature type="transmembrane region" description="Helical" evidence="2">
    <location>
        <begin position="182"/>
        <end position="205"/>
    </location>
</feature>
<accession>A0A1W1BBV3</accession>
<evidence type="ECO:0000256" key="2">
    <source>
        <dbReference type="SAM" id="Phobius"/>
    </source>
</evidence>
<organism evidence="4">
    <name type="scientific">hydrothermal vent metagenome</name>
    <dbReference type="NCBI Taxonomy" id="652676"/>
    <lineage>
        <taxon>unclassified sequences</taxon>
        <taxon>metagenomes</taxon>
        <taxon>ecological metagenomes</taxon>
    </lineage>
</organism>
<gene>
    <name evidence="4" type="ORF">MNB_SV-6-1049</name>
</gene>
<evidence type="ECO:0000313" key="4">
    <source>
        <dbReference type="EMBL" id="SFV50963.1"/>
    </source>
</evidence>
<feature type="transmembrane region" description="Helical" evidence="2">
    <location>
        <begin position="242"/>
        <end position="264"/>
    </location>
</feature>
<dbReference type="GO" id="GO:0043709">
    <property type="term" value="P:cell adhesion involved in single-species biofilm formation"/>
    <property type="evidence" value="ECO:0007669"/>
    <property type="project" value="TreeGrafter"/>
</dbReference>
<sequence>MKNIIVYILLLLSPTLLLSNTNPRYYVQIDDNISNDTIMQSKDILFSDNSSNLKSAIIPHHTLWIKDISYDNPLIKTSKAKRLEYNQTIFYHIENPSLSLLTKLEELLPNKSDINLMGWTSINSFYYGVMFSLLIYVIFFSYIFKHKSFLYYSYAHIAIIIFLLDADGWLQKIFWNSHPLLSIVTIPIAMILSISLIAIFSRMLLSIKEVSKKMDNILIILILINIISSLSIFFISSDMANIAIQYTTFTTLVFLIYTTLYILFTNQYSSQRYFVVLWGVLLISLLVEHLRYLGYIPSNVLTSFIFKIVLFFELITISMITISQRYTQLEKEIREVKKSAKENEKKLSQLNFDEKRLQHKHDLLNKLAGTDALTGLYNRREYFNICESLIFRAKNEFAPYAMMMLDLDHFKSVNDTYGHDIGDLVLKSVTKAITEAKREDDIFGRIGGEEFAFFMPNTTSKEAEEIANSFCKLVSRLQIDTGKEIIKVTVSIGLASDANRQFTLSELMKSSDIALYQAKENGRNRVVSVEGMPR</sequence>
<evidence type="ECO:0000259" key="3">
    <source>
        <dbReference type="PROSITE" id="PS50887"/>
    </source>
</evidence>
<proteinExistence type="predicted"/>
<keyword evidence="1" id="KW-0175">Coiled coil</keyword>
<dbReference type="Gene3D" id="3.30.70.270">
    <property type="match status" value="1"/>
</dbReference>
<dbReference type="Pfam" id="PF00990">
    <property type="entry name" value="GGDEF"/>
    <property type="match status" value="1"/>
</dbReference>
<feature type="coiled-coil region" evidence="1">
    <location>
        <begin position="319"/>
        <end position="346"/>
    </location>
</feature>
<dbReference type="Pfam" id="PF07695">
    <property type="entry name" value="7TMR-DISM_7TM"/>
    <property type="match status" value="1"/>
</dbReference>
<dbReference type="InterPro" id="IPR011623">
    <property type="entry name" value="7TMR_DISM_rcpt_extracell_dom1"/>
</dbReference>
<dbReference type="InterPro" id="IPR043128">
    <property type="entry name" value="Rev_trsase/Diguanyl_cyclase"/>
</dbReference>
<dbReference type="PANTHER" id="PTHR45138:SF9">
    <property type="entry name" value="DIGUANYLATE CYCLASE DGCM-RELATED"/>
    <property type="match status" value="1"/>
</dbReference>
<feature type="transmembrane region" description="Helical" evidence="2">
    <location>
        <begin position="125"/>
        <end position="144"/>
    </location>
</feature>
<reference evidence="4" key="1">
    <citation type="submission" date="2016-10" db="EMBL/GenBank/DDBJ databases">
        <authorList>
            <person name="de Groot N.N."/>
        </authorList>
    </citation>
    <scope>NUCLEOTIDE SEQUENCE</scope>
</reference>
<dbReference type="PROSITE" id="PS50887">
    <property type="entry name" value="GGDEF"/>
    <property type="match status" value="1"/>
</dbReference>
<dbReference type="NCBIfam" id="TIGR00254">
    <property type="entry name" value="GGDEF"/>
    <property type="match status" value="1"/>
</dbReference>
<dbReference type="InterPro" id="IPR000160">
    <property type="entry name" value="GGDEF_dom"/>
</dbReference>
<keyword evidence="2" id="KW-0812">Transmembrane</keyword>
<dbReference type="EMBL" id="FPHC01000017">
    <property type="protein sequence ID" value="SFV50963.1"/>
    <property type="molecule type" value="Genomic_DNA"/>
</dbReference>
<dbReference type="AlphaFoldDB" id="A0A1W1BBV3"/>
<feature type="transmembrane region" description="Helical" evidence="2">
    <location>
        <begin position="217"/>
        <end position="236"/>
    </location>
</feature>
<dbReference type="GO" id="GO:0005886">
    <property type="term" value="C:plasma membrane"/>
    <property type="evidence" value="ECO:0007669"/>
    <property type="project" value="TreeGrafter"/>
</dbReference>
<dbReference type="CDD" id="cd01949">
    <property type="entry name" value="GGDEF"/>
    <property type="match status" value="1"/>
</dbReference>
<feature type="transmembrane region" description="Helical" evidence="2">
    <location>
        <begin position="151"/>
        <end position="170"/>
    </location>
</feature>
<dbReference type="FunFam" id="3.30.70.270:FF:000001">
    <property type="entry name" value="Diguanylate cyclase domain protein"/>
    <property type="match status" value="1"/>
</dbReference>
<dbReference type="GO" id="GO:1902201">
    <property type="term" value="P:negative regulation of bacterial-type flagellum-dependent cell motility"/>
    <property type="evidence" value="ECO:0007669"/>
    <property type="project" value="TreeGrafter"/>
</dbReference>